<dbReference type="Pfam" id="PF07690">
    <property type="entry name" value="MFS_1"/>
    <property type="match status" value="1"/>
</dbReference>
<evidence type="ECO:0000256" key="5">
    <source>
        <dbReference type="SAM" id="Phobius"/>
    </source>
</evidence>
<feature type="transmembrane region" description="Helical" evidence="5">
    <location>
        <begin position="259"/>
        <end position="278"/>
    </location>
</feature>
<feature type="transmembrane region" description="Helical" evidence="5">
    <location>
        <begin position="321"/>
        <end position="344"/>
    </location>
</feature>
<accession>A0ABW4T320</accession>
<evidence type="ECO:0000256" key="1">
    <source>
        <dbReference type="ARBA" id="ARBA00004141"/>
    </source>
</evidence>
<name>A0ABW4T320_9ACTN</name>
<dbReference type="InterPro" id="IPR036259">
    <property type="entry name" value="MFS_trans_sf"/>
</dbReference>
<reference evidence="7" key="1">
    <citation type="journal article" date="2019" name="Int. J. Syst. Evol. Microbiol.">
        <title>The Global Catalogue of Microorganisms (GCM) 10K type strain sequencing project: providing services to taxonomists for standard genome sequencing and annotation.</title>
        <authorList>
            <consortium name="The Broad Institute Genomics Platform"/>
            <consortium name="The Broad Institute Genome Sequencing Center for Infectious Disease"/>
            <person name="Wu L."/>
            <person name="Ma J."/>
        </authorList>
    </citation>
    <scope>NUCLEOTIDE SEQUENCE [LARGE SCALE GENOMIC DNA]</scope>
    <source>
        <strain evidence="7">ICMP 6774ER</strain>
    </source>
</reference>
<gene>
    <name evidence="6" type="ORF">ACFSKW_32315</name>
</gene>
<dbReference type="PANTHER" id="PTHR23530:SF1">
    <property type="entry name" value="PERMEASE, MAJOR FACILITATOR SUPERFAMILY-RELATED"/>
    <property type="match status" value="1"/>
</dbReference>
<feature type="transmembrane region" description="Helical" evidence="5">
    <location>
        <begin position="224"/>
        <end position="247"/>
    </location>
</feature>
<protein>
    <submittedName>
        <fullName evidence="6">MFS transporter</fullName>
    </submittedName>
</protein>
<organism evidence="6 7">
    <name type="scientific">Nonomuraea mangrovi</name>
    <dbReference type="NCBI Taxonomy" id="2316207"/>
    <lineage>
        <taxon>Bacteria</taxon>
        <taxon>Bacillati</taxon>
        <taxon>Actinomycetota</taxon>
        <taxon>Actinomycetes</taxon>
        <taxon>Streptosporangiales</taxon>
        <taxon>Streptosporangiaceae</taxon>
        <taxon>Nonomuraea</taxon>
    </lineage>
</organism>
<comment type="subcellular location">
    <subcellularLocation>
        <location evidence="1">Membrane</location>
        <topology evidence="1">Multi-pass membrane protein</topology>
    </subcellularLocation>
</comment>
<sequence length="454" mass="44455">MTPLSARRRYMLVSLLTWLPPGLMMAPMVLLMTERGLSISQVGAVMAVYSAVSVALELPTGGLADVVGRRVVLSASAAFTAAGLSLMVVADSFLLFAVGAVLKGAARALSSGPAEAWYVDTLHTLEGPDADLKPGLSRGHAMESVALCGGTLAGGLVPPVVPGGLAVPPAMGAGAAVLLLVVALFALPEPPHARRGLGEVLRAVPTTVVTGLRMALLDVVLRRLMPIAAVFGVALVAVELLTPVRLAALTGEAETGATAYAFVAAIGFAASALGSALAPRIAVLLGGSAGGSGSGTVRGSAGGAVAGTVGGSVAGTVRGSVCGAAAGIVVTALSLAALAATAGLTGAAGLVSAGLAYAGMFTGLSINALLLSELTHLRVTAAERATMTSVSSMSLQAGAGLANLGLASLALGLGTAGAWWPAAALVLASALLLVRLPALQPSVLASQPDGLRPV</sequence>
<dbReference type="InterPro" id="IPR005829">
    <property type="entry name" value="Sugar_transporter_CS"/>
</dbReference>
<feature type="transmembrane region" description="Helical" evidence="5">
    <location>
        <begin position="71"/>
        <end position="102"/>
    </location>
</feature>
<dbReference type="InterPro" id="IPR053160">
    <property type="entry name" value="MFS_DHA3_Transporter"/>
</dbReference>
<dbReference type="RefSeq" id="WP_379576259.1">
    <property type="nucleotide sequence ID" value="NZ_JBHUFV010000047.1"/>
</dbReference>
<dbReference type="EMBL" id="JBHUFV010000047">
    <property type="protein sequence ID" value="MFD1936166.1"/>
    <property type="molecule type" value="Genomic_DNA"/>
</dbReference>
<feature type="transmembrane region" description="Helical" evidence="5">
    <location>
        <begin position="350"/>
        <end position="372"/>
    </location>
</feature>
<dbReference type="InterPro" id="IPR011701">
    <property type="entry name" value="MFS"/>
</dbReference>
<evidence type="ECO:0000256" key="4">
    <source>
        <dbReference type="ARBA" id="ARBA00023136"/>
    </source>
</evidence>
<dbReference type="Proteomes" id="UP001597368">
    <property type="component" value="Unassembled WGS sequence"/>
</dbReference>
<feature type="transmembrane region" description="Helical" evidence="5">
    <location>
        <begin position="39"/>
        <end position="59"/>
    </location>
</feature>
<evidence type="ECO:0000313" key="6">
    <source>
        <dbReference type="EMBL" id="MFD1936166.1"/>
    </source>
</evidence>
<keyword evidence="3 5" id="KW-1133">Transmembrane helix</keyword>
<proteinExistence type="predicted"/>
<dbReference type="SUPFAM" id="SSF103473">
    <property type="entry name" value="MFS general substrate transporter"/>
    <property type="match status" value="1"/>
</dbReference>
<dbReference type="PANTHER" id="PTHR23530">
    <property type="entry name" value="TRANSPORT PROTEIN-RELATED"/>
    <property type="match status" value="1"/>
</dbReference>
<feature type="transmembrane region" description="Helical" evidence="5">
    <location>
        <begin position="393"/>
        <end position="413"/>
    </location>
</feature>
<dbReference type="PROSITE" id="PS00216">
    <property type="entry name" value="SUGAR_TRANSPORT_1"/>
    <property type="match status" value="1"/>
</dbReference>
<dbReference type="Gene3D" id="1.20.1250.20">
    <property type="entry name" value="MFS general substrate transporter like domains"/>
    <property type="match status" value="1"/>
</dbReference>
<evidence type="ECO:0000313" key="7">
    <source>
        <dbReference type="Proteomes" id="UP001597368"/>
    </source>
</evidence>
<keyword evidence="2 5" id="KW-0812">Transmembrane</keyword>
<keyword evidence="4 5" id="KW-0472">Membrane</keyword>
<feature type="transmembrane region" description="Helical" evidence="5">
    <location>
        <begin position="166"/>
        <end position="187"/>
    </location>
</feature>
<feature type="transmembrane region" description="Helical" evidence="5">
    <location>
        <begin position="12"/>
        <end position="33"/>
    </location>
</feature>
<keyword evidence="7" id="KW-1185">Reference proteome</keyword>
<evidence type="ECO:0000256" key="3">
    <source>
        <dbReference type="ARBA" id="ARBA00022989"/>
    </source>
</evidence>
<comment type="caution">
    <text evidence="6">The sequence shown here is derived from an EMBL/GenBank/DDBJ whole genome shotgun (WGS) entry which is preliminary data.</text>
</comment>
<evidence type="ECO:0000256" key="2">
    <source>
        <dbReference type="ARBA" id="ARBA00022692"/>
    </source>
</evidence>